<dbReference type="OrthoDB" id="4983at2759"/>
<dbReference type="InterPro" id="IPR002634">
    <property type="entry name" value="BolA"/>
</dbReference>
<evidence type="ECO:0000313" key="2">
    <source>
        <dbReference type="EMBL" id="KAG0149343.1"/>
    </source>
</evidence>
<dbReference type="GO" id="GO:0006879">
    <property type="term" value="P:intracellular iron ion homeostasis"/>
    <property type="evidence" value="ECO:0007669"/>
    <property type="project" value="InterPro"/>
</dbReference>
<proteinExistence type="inferred from homology"/>
<reference evidence="2" key="1">
    <citation type="submission" date="2013-11" db="EMBL/GenBank/DDBJ databases">
        <title>Genome sequence of the fusiform rust pathogen reveals effectors for host alternation and coevolution with pine.</title>
        <authorList>
            <consortium name="DOE Joint Genome Institute"/>
            <person name="Smith K."/>
            <person name="Pendleton A."/>
            <person name="Kubisiak T."/>
            <person name="Anderson C."/>
            <person name="Salamov A."/>
            <person name="Aerts A."/>
            <person name="Riley R."/>
            <person name="Clum A."/>
            <person name="Lindquist E."/>
            <person name="Ence D."/>
            <person name="Campbell M."/>
            <person name="Kronenberg Z."/>
            <person name="Feau N."/>
            <person name="Dhillon B."/>
            <person name="Hamelin R."/>
            <person name="Burleigh J."/>
            <person name="Smith J."/>
            <person name="Yandell M."/>
            <person name="Nelson C."/>
            <person name="Grigoriev I."/>
            <person name="Davis J."/>
        </authorList>
    </citation>
    <scope>NUCLEOTIDE SEQUENCE</scope>
    <source>
        <strain evidence="2">G11</strain>
    </source>
</reference>
<dbReference type="EMBL" id="MU167228">
    <property type="protein sequence ID" value="KAG0149343.1"/>
    <property type="molecule type" value="Genomic_DNA"/>
</dbReference>
<organism evidence="2 3">
    <name type="scientific">Cronartium quercuum f. sp. fusiforme G11</name>
    <dbReference type="NCBI Taxonomy" id="708437"/>
    <lineage>
        <taxon>Eukaryota</taxon>
        <taxon>Fungi</taxon>
        <taxon>Dikarya</taxon>
        <taxon>Basidiomycota</taxon>
        <taxon>Pucciniomycotina</taxon>
        <taxon>Pucciniomycetes</taxon>
        <taxon>Pucciniales</taxon>
        <taxon>Coleosporiaceae</taxon>
        <taxon>Cronartium</taxon>
    </lineage>
</organism>
<name>A0A9P6NSB6_9BASI</name>
<evidence type="ECO:0000256" key="1">
    <source>
        <dbReference type="RuleBase" id="RU003860"/>
    </source>
</evidence>
<comment type="caution">
    <text evidence="2">The sequence shown here is derived from an EMBL/GenBank/DDBJ whole genome shotgun (WGS) entry which is preliminary data.</text>
</comment>
<dbReference type="GO" id="GO:0005634">
    <property type="term" value="C:nucleus"/>
    <property type="evidence" value="ECO:0007669"/>
    <property type="project" value="TreeGrafter"/>
</dbReference>
<dbReference type="PIRSF" id="PIRSF003113">
    <property type="entry name" value="BolA"/>
    <property type="match status" value="1"/>
</dbReference>
<sequence>MPVSQESLQKKLDEAFPGSLKRQVFDISGGCGQSYEVLIVSDEFKGKGLLAKHRLVNERLKEEIAELHAFSQKTFTPEQFAALENPTQA</sequence>
<dbReference type="PANTHER" id="PTHR12735:SF27">
    <property type="entry name" value="BOLA-LIKE PROTEIN 2"/>
    <property type="match status" value="1"/>
</dbReference>
<accession>A0A9P6NSB6</accession>
<evidence type="ECO:0000313" key="3">
    <source>
        <dbReference type="Proteomes" id="UP000886653"/>
    </source>
</evidence>
<dbReference type="GO" id="GO:0051537">
    <property type="term" value="F:2 iron, 2 sulfur cluster binding"/>
    <property type="evidence" value="ECO:0007669"/>
    <property type="project" value="InterPro"/>
</dbReference>
<evidence type="ECO:0008006" key="4">
    <source>
        <dbReference type="Google" id="ProtNLM"/>
    </source>
</evidence>
<dbReference type="Pfam" id="PF01722">
    <property type="entry name" value="BolA"/>
    <property type="match status" value="1"/>
</dbReference>
<dbReference type="InterPro" id="IPR045115">
    <property type="entry name" value="BOL2"/>
</dbReference>
<dbReference type="InterPro" id="IPR036065">
    <property type="entry name" value="BolA-like_sf"/>
</dbReference>
<gene>
    <name evidence="2" type="ORF">CROQUDRAFT_653635</name>
</gene>
<comment type="similarity">
    <text evidence="1">Belongs to the BolA/IbaG family.</text>
</comment>
<dbReference type="GO" id="GO:0005829">
    <property type="term" value="C:cytosol"/>
    <property type="evidence" value="ECO:0007669"/>
    <property type="project" value="TreeGrafter"/>
</dbReference>
<dbReference type="AlphaFoldDB" id="A0A9P6NSB6"/>
<dbReference type="Proteomes" id="UP000886653">
    <property type="component" value="Unassembled WGS sequence"/>
</dbReference>
<dbReference type="Gene3D" id="3.30.300.90">
    <property type="entry name" value="BolA-like"/>
    <property type="match status" value="1"/>
</dbReference>
<dbReference type="SUPFAM" id="SSF82657">
    <property type="entry name" value="BolA-like"/>
    <property type="match status" value="1"/>
</dbReference>
<protein>
    <recommendedName>
        <fullName evidence="4">Bola-like protein</fullName>
    </recommendedName>
</protein>
<dbReference type="PANTHER" id="PTHR12735">
    <property type="entry name" value="BOLA-LIKE PROTEIN-RELATED"/>
    <property type="match status" value="1"/>
</dbReference>
<dbReference type="GO" id="GO:0051604">
    <property type="term" value="P:protein maturation"/>
    <property type="evidence" value="ECO:0007669"/>
    <property type="project" value="InterPro"/>
</dbReference>
<keyword evidence="3" id="KW-1185">Reference proteome</keyword>